<organism evidence="9 10">
    <name type="scientific">Candidatus Gottesmanbacteria bacterium GW2011_GWA2_43_14</name>
    <dbReference type="NCBI Taxonomy" id="1618443"/>
    <lineage>
        <taxon>Bacteria</taxon>
        <taxon>Candidatus Gottesmaniibacteriota</taxon>
    </lineage>
</organism>
<dbReference type="SUPFAM" id="SSF51556">
    <property type="entry name" value="Metallo-dependent hydrolases"/>
    <property type="match status" value="1"/>
</dbReference>
<evidence type="ECO:0000256" key="5">
    <source>
        <dbReference type="ARBA" id="ARBA00047720"/>
    </source>
</evidence>
<dbReference type="STRING" id="1618443.UV73_C0012G0120"/>
<dbReference type="GO" id="GO:0000034">
    <property type="term" value="F:adenine deaminase activity"/>
    <property type="evidence" value="ECO:0007669"/>
    <property type="project" value="UniProtKB-UniRule"/>
</dbReference>
<dbReference type="EMBL" id="LCFP01000012">
    <property type="protein sequence ID" value="KKS96092.1"/>
    <property type="molecule type" value="Genomic_DNA"/>
</dbReference>
<dbReference type="InterPro" id="IPR026912">
    <property type="entry name" value="Adenine_deam_C"/>
</dbReference>
<comment type="caution">
    <text evidence="9">The sequence shown here is derived from an EMBL/GenBank/DDBJ whole genome shotgun (WGS) entry which is preliminary data.</text>
</comment>
<evidence type="ECO:0000313" key="9">
    <source>
        <dbReference type="EMBL" id="KKS96092.1"/>
    </source>
</evidence>
<comment type="similarity">
    <text evidence="1 6">Belongs to the metallo-dependent hydrolases superfamily. Adenine deaminase family.</text>
</comment>
<evidence type="ECO:0000256" key="2">
    <source>
        <dbReference type="ARBA" id="ARBA00012782"/>
    </source>
</evidence>
<proteinExistence type="inferred from homology"/>
<dbReference type="GO" id="GO:0006146">
    <property type="term" value="P:adenine catabolic process"/>
    <property type="evidence" value="ECO:0007669"/>
    <property type="project" value="InterPro"/>
</dbReference>
<evidence type="ECO:0000259" key="8">
    <source>
        <dbReference type="Pfam" id="PF13382"/>
    </source>
</evidence>
<comment type="cofactor">
    <cofactor evidence="6">
        <name>Mn(2+)</name>
        <dbReference type="ChEBI" id="CHEBI:29035"/>
    </cofactor>
</comment>
<evidence type="ECO:0000256" key="4">
    <source>
        <dbReference type="ARBA" id="ARBA00023211"/>
    </source>
</evidence>
<dbReference type="InterPro" id="IPR006679">
    <property type="entry name" value="Adenine_deam"/>
</dbReference>
<dbReference type="Pfam" id="PF01979">
    <property type="entry name" value="Amidohydro_1"/>
    <property type="match status" value="1"/>
</dbReference>
<dbReference type="CDD" id="cd01295">
    <property type="entry name" value="AdeC"/>
    <property type="match status" value="1"/>
</dbReference>
<dbReference type="EC" id="3.5.4.2" evidence="2 6"/>
<sequence length="541" mass="58721">MEKISGNIVDLIGFRIYPGTLVISGGRIKDIIPGKRKYREFILPGFVDAHIHIESSMLPPAEFARLAVAHGTVATVSDPHEIGNVLGVAGVEYMIREGKRVPFKFYFGAPSCVPATSFETSGSEIIPGDVDRLMKRAEIKYLSEVMNYPGVIARDKDFMAKIKSSLDKGKPVDGHAPGLRGGLLKKYASAGISTDHESFEYKEGLEKIKLGMKLIIREGSAAKNFEALIPLLDLYPDSCMFGSDDKHPDDLARGHINLLVERALKKGINVFKVLRAASLNPVKHYKLAVGLLQKNDPADFIITANLDDLNILATVIDGQQVAAKGKSLIPAKKAALVNKFAALQITLKDLAVRQKTGKMRVMAALDKQLVTGKLTVKPAAGLNGFVAADPLRDILKIAVVNRYKKALPSVGFIKNFGLKKGAIASSVAHDSHNVVAVGANDEDLLLSINSILGIKGGLSVVYKNKVTLLELPIGGLMSGRDGYEVARKYEELDRLAKKLGSRLTSPFMTLSFMALPVIPSLKITDKGLFDVDKFRPVDLFI</sequence>
<name>A0A0G1DES7_9BACT</name>
<evidence type="ECO:0000256" key="3">
    <source>
        <dbReference type="ARBA" id="ARBA00022801"/>
    </source>
</evidence>
<dbReference type="AlphaFoldDB" id="A0A0G1DES7"/>
<dbReference type="Pfam" id="PF13382">
    <property type="entry name" value="Adenine_deam_C"/>
    <property type="match status" value="1"/>
</dbReference>
<keyword evidence="3 6" id="KW-0378">Hydrolase</keyword>
<dbReference type="InterPro" id="IPR011059">
    <property type="entry name" value="Metal-dep_hydrolase_composite"/>
</dbReference>
<evidence type="ECO:0000256" key="6">
    <source>
        <dbReference type="HAMAP-Rule" id="MF_01518"/>
    </source>
</evidence>
<keyword evidence="4 6" id="KW-0464">Manganese</keyword>
<dbReference type="PANTHER" id="PTHR11113">
    <property type="entry name" value="N-ACETYLGLUCOSAMINE-6-PHOSPHATE DEACETYLASE"/>
    <property type="match status" value="1"/>
</dbReference>
<dbReference type="InterPro" id="IPR032466">
    <property type="entry name" value="Metal_Hydrolase"/>
</dbReference>
<feature type="domain" description="Amidohydrolase-related" evidence="7">
    <location>
        <begin position="41"/>
        <end position="321"/>
    </location>
</feature>
<dbReference type="PANTHER" id="PTHR11113:SF2">
    <property type="entry name" value="ADENINE DEAMINASE"/>
    <property type="match status" value="1"/>
</dbReference>
<dbReference type="InterPro" id="IPR006680">
    <property type="entry name" value="Amidohydro-rel"/>
</dbReference>
<dbReference type="Gene3D" id="3.20.20.140">
    <property type="entry name" value="Metal-dependent hydrolases"/>
    <property type="match status" value="1"/>
</dbReference>
<reference evidence="9 10" key="1">
    <citation type="journal article" date="2015" name="Nature">
        <title>rRNA introns, odd ribosomes, and small enigmatic genomes across a large radiation of phyla.</title>
        <authorList>
            <person name="Brown C.T."/>
            <person name="Hug L.A."/>
            <person name="Thomas B.C."/>
            <person name="Sharon I."/>
            <person name="Castelle C.J."/>
            <person name="Singh A."/>
            <person name="Wilkins M.J."/>
            <person name="Williams K.H."/>
            <person name="Banfield J.F."/>
        </authorList>
    </citation>
    <scope>NUCLEOTIDE SEQUENCE [LARGE SCALE GENOMIC DNA]</scope>
</reference>
<dbReference type="NCBIfam" id="TIGR01178">
    <property type="entry name" value="ade"/>
    <property type="match status" value="1"/>
</dbReference>
<dbReference type="Proteomes" id="UP000034894">
    <property type="component" value="Unassembled WGS sequence"/>
</dbReference>
<feature type="domain" description="Adenine deaminase C-terminal" evidence="8">
    <location>
        <begin position="369"/>
        <end position="534"/>
    </location>
</feature>
<evidence type="ECO:0000256" key="1">
    <source>
        <dbReference type="ARBA" id="ARBA00006773"/>
    </source>
</evidence>
<protein>
    <recommendedName>
        <fullName evidence="2 6">Adenine deaminase</fullName>
        <shortName evidence="6">Adenase</shortName>
        <shortName evidence="6">Adenine aminase</shortName>
        <ecNumber evidence="2 6">3.5.4.2</ecNumber>
    </recommendedName>
</protein>
<evidence type="ECO:0000259" key="7">
    <source>
        <dbReference type="Pfam" id="PF01979"/>
    </source>
</evidence>
<evidence type="ECO:0000313" key="10">
    <source>
        <dbReference type="Proteomes" id="UP000034894"/>
    </source>
</evidence>
<dbReference type="SUPFAM" id="SSF51338">
    <property type="entry name" value="Composite domain of metallo-dependent hydrolases"/>
    <property type="match status" value="1"/>
</dbReference>
<dbReference type="PATRIC" id="fig|1618443.3.peg.1445"/>
<accession>A0A0G1DES7</accession>
<comment type="catalytic activity">
    <reaction evidence="5 6">
        <text>adenine + H2O + H(+) = hypoxanthine + NH4(+)</text>
        <dbReference type="Rhea" id="RHEA:23688"/>
        <dbReference type="ChEBI" id="CHEBI:15377"/>
        <dbReference type="ChEBI" id="CHEBI:15378"/>
        <dbReference type="ChEBI" id="CHEBI:16708"/>
        <dbReference type="ChEBI" id="CHEBI:17368"/>
        <dbReference type="ChEBI" id="CHEBI:28938"/>
        <dbReference type="EC" id="3.5.4.2"/>
    </reaction>
</comment>
<dbReference type="HAMAP" id="MF_01518">
    <property type="entry name" value="Adenine_deamin"/>
    <property type="match status" value="1"/>
</dbReference>
<gene>
    <name evidence="6" type="primary">ade</name>
    <name evidence="9" type="ORF">UV73_C0012G0120</name>
</gene>